<reference evidence="2" key="1">
    <citation type="submission" date="2016-11" db="UniProtKB">
        <authorList>
            <consortium name="WormBaseParasite"/>
        </authorList>
    </citation>
    <scope>IDENTIFICATION</scope>
</reference>
<evidence type="ECO:0000313" key="2">
    <source>
        <dbReference type="WBParaSite" id="Hba_06686"/>
    </source>
</evidence>
<name>A0A1I7WNG9_HETBA</name>
<dbReference type="AlphaFoldDB" id="A0A1I7WNG9"/>
<organism evidence="1 2">
    <name type="scientific">Heterorhabditis bacteriophora</name>
    <name type="common">Entomopathogenic nematode worm</name>
    <dbReference type="NCBI Taxonomy" id="37862"/>
    <lineage>
        <taxon>Eukaryota</taxon>
        <taxon>Metazoa</taxon>
        <taxon>Ecdysozoa</taxon>
        <taxon>Nematoda</taxon>
        <taxon>Chromadorea</taxon>
        <taxon>Rhabditida</taxon>
        <taxon>Rhabditina</taxon>
        <taxon>Rhabditomorpha</taxon>
        <taxon>Strongyloidea</taxon>
        <taxon>Heterorhabditidae</taxon>
        <taxon>Heterorhabditis</taxon>
    </lineage>
</organism>
<sequence length="101" mass="11503">MRRGCNAVAAKQVGCAAIHCYTYIYHNHTMSLDRAAAPRIWSAEGRQQTKRDGGLRLAQVLHRIRDEEIVVHNCVIFGVTHKRRHTHILLVTEHNFIAVPP</sequence>
<keyword evidence="1" id="KW-1185">Reference proteome</keyword>
<dbReference type="WBParaSite" id="Hba_06686">
    <property type="protein sequence ID" value="Hba_06686"/>
    <property type="gene ID" value="Hba_06686"/>
</dbReference>
<proteinExistence type="predicted"/>
<protein>
    <submittedName>
        <fullName evidence="2">Uncharacterized protein</fullName>
    </submittedName>
</protein>
<dbReference type="Proteomes" id="UP000095283">
    <property type="component" value="Unplaced"/>
</dbReference>
<accession>A0A1I7WNG9</accession>
<evidence type="ECO:0000313" key="1">
    <source>
        <dbReference type="Proteomes" id="UP000095283"/>
    </source>
</evidence>